<dbReference type="Proteomes" id="UP000285201">
    <property type="component" value="Unassembled WGS sequence"/>
</dbReference>
<name>A0A174Z8K5_9FIRM</name>
<feature type="transmembrane region" description="Helical" evidence="1">
    <location>
        <begin position="75"/>
        <end position="97"/>
    </location>
</feature>
<dbReference type="Proteomes" id="UP000095780">
    <property type="component" value="Unassembled WGS sequence"/>
</dbReference>
<evidence type="ECO:0000313" key="12">
    <source>
        <dbReference type="Proteomes" id="UP000285844"/>
    </source>
</evidence>
<evidence type="ECO:0000313" key="11">
    <source>
        <dbReference type="Proteomes" id="UP000285201"/>
    </source>
</evidence>
<dbReference type="OrthoDB" id="9783550at2"/>
<sequence>MMDVVFDTIIDSVKLLPFLFLTYLAMEYLEHKTSARTKKFVKDSGKAGPVIGALLGAVPQCGFSTAASNLYAGKVITMGTLIAIFMSTSDEMIPVFLSEQVDVLVLVKLILIKVFIGLIMGVVIDLIVRRSKKSYNMVEKIGHVCDHDHCGCETSIFKSALRHTITIFAFIVVISFALNTLIHFVGEETLGNLILNKPVIGPLIAGIIGLIPNCASSVVLTQLYIEGVLGLGSLMAGLLAGSGVGILVLFRENDDMKDNFRILAILYVSGVAWGIIIDALSKIIL</sequence>
<evidence type="ECO:0000313" key="4">
    <source>
        <dbReference type="EMBL" id="MSC58245.1"/>
    </source>
</evidence>
<dbReference type="Proteomes" id="UP000481964">
    <property type="component" value="Unassembled WGS sequence"/>
</dbReference>
<evidence type="ECO:0000313" key="10">
    <source>
        <dbReference type="Proteomes" id="UP000284794"/>
    </source>
</evidence>
<dbReference type="EMBL" id="QSIS01000006">
    <property type="protein sequence ID" value="RHD09105.1"/>
    <property type="molecule type" value="Genomic_DNA"/>
</dbReference>
<evidence type="ECO:0000313" key="3">
    <source>
        <dbReference type="EMBL" id="CUQ91096.1"/>
    </source>
</evidence>
<feature type="transmembrane region" description="Helical" evidence="1">
    <location>
        <begin position="228"/>
        <end position="250"/>
    </location>
</feature>
<evidence type="ECO:0000256" key="1">
    <source>
        <dbReference type="SAM" id="Phobius"/>
    </source>
</evidence>
<dbReference type="EMBL" id="QROY01000008">
    <property type="protein sequence ID" value="RHL67105.1"/>
    <property type="molecule type" value="Genomic_DNA"/>
</dbReference>
<dbReference type="Proteomes" id="UP000095621">
    <property type="component" value="Unassembled WGS sequence"/>
</dbReference>
<evidence type="ECO:0000313" key="9">
    <source>
        <dbReference type="Proteomes" id="UP000095780"/>
    </source>
</evidence>
<keyword evidence="1" id="KW-0812">Transmembrane</keyword>
<evidence type="ECO:0000313" key="2">
    <source>
        <dbReference type="EMBL" id="CUQ79260.1"/>
    </source>
</evidence>
<dbReference type="AlphaFoldDB" id="A0A174Z8K5"/>
<dbReference type="EMBL" id="CZBU01000008">
    <property type="protein sequence ID" value="CUQ79260.1"/>
    <property type="molecule type" value="Genomic_DNA"/>
</dbReference>
<proteinExistence type="predicted"/>
<evidence type="ECO:0000313" key="13">
    <source>
        <dbReference type="Proteomes" id="UP000481964"/>
    </source>
</evidence>
<dbReference type="Proteomes" id="UP000284794">
    <property type="component" value="Unassembled WGS sequence"/>
</dbReference>
<reference evidence="8 9" key="1">
    <citation type="submission" date="2015-09" db="EMBL/GenBank/DDBJ databases">
        <authorList>
            <consortium name="Pathogen Informatics"/>
        </authorList>
    </citation>
    <scope>NUCLEOTIDE SEQUENCE [LARGE SCALE GENOMIC DNA]</scope>
    <source>
        <strain evidence="2 8">2789STDY5834875</strain>
        <strain evidence="3 9">2789STDY5834878</strain>
    </source>
</reference>
<dbReference type="InterPro" id="IPR021552">
    <property type="entry name" value="ArsP_2"/>
</dbReference>
<dbReference type="EMBL" id="QSHM01000006">
    <property type="protein sequence ID" value="RHC13405.1"/>
    <property type="molecule type" value="Genomic_DNA"/>
</dbReference>
<evidence type="ECO:0000313" key="8">
    <source>
        <dbReference type="Proteomes" id="UP000095621"/>
    </source>
</evidence>
<dbReference type="Pfam" id="PF11449">
    <property type="entry name" value="ArsP_2"/>
    <property type="match status" value="1"/>
</dbReference>
<dbReference type="EMBL" id="WKRD01000010">
    <property type="protein sequence ID" value="MSC58245.1"/>
    <property type="molecule type" value="Genomic_DNA"/>
</dbReference>
<evidence type="ECO:0000313" key="5">
    <source>
        <dbReference type="EMBL" id="RHC13405.1"/>
    </source>
</evidence>
<organism evidence="2 8">
    <name type="scientific">Lachnospira eligens</name>
    <dbReference type="NCBI Taxonomy" id="39485"/>
    <lineage>
        <taxon>Bacteria</taxon>
        <taxon>Bacillati</taxon>
        <taxon>Bacillota</taxon>
        <taxon>Clostridia</taxon>
        <taxon>Lachnospirales</taxon>
        <taxon>Lachnospiraceae</taxon>
        <taxon>Lachnospira</taxon>
    </lineage>
</organism>
<evidence type="ECO:0000313" key="6">
    <source>
        <dbReference type="EMBL" id="RHD09105.1"/>
    </source>
</evidence>
<feature type="transmembrane region" description="Helical" evidence="1">
    <location>
        <begin position="198"/>
        <end position="221"/>
    </location>
</feature>
<gene>
    <name evidence="7" type="ORF">DW007_10300</name>
    <name evidence="6" type="ORF">DW811_06360</name>
    <name evidence="5" type="ORF">DW858_06920</name>
    <name evidence="2" type="ORF">ERS852490_02924</name>
    <name evidence="3" type="ORF">ERS852492_02817</name>
    <name evidence="4" type="ORF">GKE48_12450</name>
</gene>
<accession>A0A174Z8K5</accession>
<evidence type="ECO:0000313" key="7">
    <source>
        <dbReference type="EMBL" id="RHL67105.1"/>
    </source>
</evidence>
<keyword evidence="1" id="KW-1133">Transmembrane helix</keyword>
<protein>
    <submittedName>
        <fullName evidence="2">Protein of uncharacterized function (DUF2899)</fullName>
    </submittedName>
</protein>
<feature type="transmembrane region" description="Helical" evidence="1">
    <location>
        <begin position="165"/>
        <end position="186"/>
    </location>
</feature>
<dbReference type="RefSeq" id="WP_022098053.1">
    <property type="nucleotide sequence ID" value="NZ_CABIXW010000010.1"/>
</dbReference>
<dbReference type="Proteomes" id="UP000285844">
    <property type="component" value="Unassembled WGS sequence"/>
</dbReference>
<keyword evidence="1" id="KW-0472">Membrane</keyword>
<feature type="transmembrane region" description="Helical" evidence="1">
    <location>
        <begin position="262"/>
        <end position="280"/>
    </location>
</feature>
<dbReference type="EMBL" id="CZBV01000010">
    <property type="protein sequence ID" value="CUQ91096.1"/>
    <property type="molecule type" value="Genomic_DNA"/>
</dbReference>
<dbReference type="NCBIfam" id="NF037962">
    <property type="entry name" value="arsenic_eff"/>
    <property type="match status" value="1"/>
</dbReference>
<reference evidence="4 13" key="3">
    <citation type="journal article" date="2019" name="Nat. Med.">
        <title>A library of human gut bacterial isolates paired with longitudinal multiomics data enables mechanistic microbiome research.</title>
        <authorList>
            <person name="Poyet M."/>
            <person name="Groussin M."/>
            <person name="Gibbons S.M."/>
            <person name="Avila-Pacheco J."/>
            <person name="Jiang X."/>
            <person name="Kearney S.M."/>
            <person name="Perrotta A.R."/>
            <person name="Berdy B."/>
            <person name="Zhao S."/>
            <person name="Lieberman T.D."/>
            <person name="Swanson P.K."/>
            <person name="Smith M."/>
            <person name="Roesemann S."/>
            <person name="Alexander J.E."/>
            <person name="Rich S.A."/>
            <person name="Livny J."/>
            <person name="Vlamakis H."/>
            <person name="Clish C."/>
            <person name="Bullock K."/>
            <person name="Deik A."/>
            <person name="Scott J."/>
            <person name="Pierce K.A."/>
            <person name="Xavier R.J."/>
            <person name="Alm E.J."/>
        </authorList>
    </citation>
    <scope>NUCLEOTIDE SEQUENCE [LARGE SCALE GENOMIC DNA]</scope>
    <source>
        <strain evidence="4 13">BIOML-A1</strain>
    </source>
</reference>
<feature type="transmembrane region" description="Helical" evidence="1">
    <location>
        <begin position="103"/>
        <end position="128"/>
    </location>
</feature>
<reference evidence="10 11" key="2">
    <citation type="submission" date="2018-08" db="EMBL/GenBank/DDBJ databases">
        <title>A genome reference for cultivated species of the human gut microbiota.</title>
        <authorList>
            <person name="Zou Y."/>
            <person name="Xue W."/>
            <person name="Luo G."/>
        </authorList>
    </citation>
    <scope>NUCLEOTIDE SEQUENCE [LARGE SCALE GENOMIC DNA]</scope>
    <source>
        <strain evidence="7 11">AF36-7BH</strain>
        <strain evidence="6 10">AM32-2AC</strain>
        <strain evidence="5 12">AM37-3BH</strain>
    </source>
</reference>